<comment type="caution">
    <text evidence="9">The sequence shown here is derived from an EMBL/GenBank/DDBJ whole genome shotgun (WGS) entry which is preliminary data.</text>
</comment>
<keyword evidence="3 6" id="KW-0694">RNA-binding</keyword>
<dbReference type="InterPro" id="IPR012677">
    <property type="entry name" value="Nucleotide-bd_a/b_plait_sf"/>
</dbReference>
<feature type="compositionally biased region" description="Basic and acidic residues" evidence="7">
    <location>
        <begin position="431"/>
        <end position="450"/>
    </location>
</feature>
<feature type="region of interest" description="Disordered" evidence="7">
    <location>
        <begin position="159"/>
        <end position="194"/>
    </location>
</feature>
<feature type="compositionally biased region" description="Low complexity" evidence="7">
    <location>
        <begin position="482"/>
        <end position="494"/>
    </location>
</feature>
<feature type="compositionally biased region" description="Basic residues" evidence="7">
    <location>
        <begin position="495"/>
        <end position="508"/>
    </location>
</feature>
<dbReference type="InterPro" id="IPR051183">
    <property type="entry name" value="U1_U11-U12_snRNP_70-35kDa"/>
</dbReference>
<gene>
    <name evidence="9" type="ORF">KUF71_013196</name>
</gene>
<evidence type="ECO:0000256" key="5">
    <source>
        <dbReference type="ARBA" id="ARBA00031739"/>
    </source>
</evidence>
<reference evidence="9" key="2">
    <citation type="journal article" date="2023" name="BMC Genomics">
        <title>Pest status, molecular evolution, and epigenetic factors derived from the genome assembly of Frankliniella fusca, a thysanopteran phytovirus vector.</title>
        <authorList>
            <person name="Catto M.A."/>
            <person name="Labadie P.E."/>
            <person name="Jacobson A.L."/>
            <person name="Kennedy G.G."/>
            <person name="Srinivasan R."/>
            <person name="Hunt B.G."/>
        </authorList>
    </citation>
    <scope>NUCLEOTIDE SEQUENCE</scope>
    <source>
        <strain evidence="9">PL_HMW_Pooled</strain>
    </source>
</reference>
<feature type="domain" description="RRM" evidence="8">
    <location>
        <begin position="63"/>
        <end position="141"/>
    </location>
</feature>
<dbReference type="AlphaFoldDB" id="A0AAE1HPG9"/>
<organism evidence="9 10">
    <name type="scientific">Frankliniella fusca</name>
    <dbReference type="NCBI Taxonomy" id="407009"/>
    <lineage>
        <taxon>Eukaryota</taxon>
        <taxon>Metazoa</taxon>
        <taxon>Ecdysozoa</taxon>
        <taxon>Arthropoda</taxon>
        <taxon>Hexapoda</taxon>
        <taxon>Insecta</taxon>
        <taxon>Pterygota</taxon>
        <taxon>Neoptera</taxon>
        <taxon>Paraneoptera</taxon>
        <taxon>Thysanoptera</taxon>
        <taxon>Terebrantia</taxon>
        <taxon>Thripoidea</taxon>
        <taxon>Thripidae</taxon>
        <taxon>Frankliniella</taxon>
    </lineage>
</organism>
<accession>A0AAE1HPG9</accession>
<evidence type="ECO:0000313" key="9">
    <source>
        <dbReference type="EMBL" id="KAK3924923.1"/>
    </source>
</evidence>
<feature type="compositionally biased region" description="Basic and acidic residues" evidence="7">
    <location>
        <begin position="307"/>
        <end position="331"/>
    </location>
</feature>
<dbReference type="Gene3D" id="3.30.70.330">
    <property type="match status" value="1"/>
</dbReference>
<dbReference type="SUPFAM" id="SSF54928">
    <property type="entry name" value="RNA-binding domain, RBD"/>
    <property type="match status" value="1"/>
</dbReference>
<dbReference type="Pfam" id="PF00076">
    <property type="entry name" value="RRM_1"/>
    <property type="match status" value="1"/>
</dbReference>
<dbReference type="PANTHER" id="PTHR13952">
    <property type="entry name" value="U1 SMALL NUCLEAR RIBONUCLEOPROTEIN 70 KD"/>
    <property type="match status" value="1"/>
</dbReference>
<evidence type="ECO:0000256" key="1">
    <source>
        <dbReference type="ARBA" id="ARBA00004123"/>
    </source>
</evidence>
<feature type="region of interest" description="Disordered" evidence="7">
    <location>
        <begin position="307"/>
        <end position="348"/>
    </location>
</feature>
<dbReference type="Proteomes" id="UP001219518">
    <property type="component" value="Unassembled WGS sequence"/>
</dbReference>
<feature type="compositionally biased region" description="Basic and acidic residues" evidence="7">
    <location>
        <begin position="159"/>
        <end position="174"/>
    </location>
</feature>
<keyword evidence="9" id="KW-0687">Ribonucleoprotein</keyword>
<comment type="subcellular location">
    <subcellularLocation>
        <location evidence="1">Nucleus</location>
    </subcellularLocation>
</comment>
<dbReference type="GO" id="GO:0000398">
    <property type="term" value="P:mRNA splicing, via spliceosome"/>
    <property type="evidence" value="ECO:0007669"/>
    <property type="project" value="TreeGrafter"/>
</dbReference>
<evidence type="ECO:0000256" key="3">
    <source>
        <dbReference type="ARBA" id="ARBA00022884"/>
    </source>
</evidence>
<dbReference type="GO" id="GO:0003729">
    <property type="term" value="F:mRNA binding"/>
    <property type="evidence" value="ECO:0007669"/>
    <property type="project" value="TreeGrafter"/>
</dbReference>
<dbReference type="InterPro" id="IPR000504">
    <property type="entry name" value="RRM_dom"/>
</dbReference>
<dbReference type="InterPro" id="IPR035979">
    <property type="entry name" value="RBD_domain_sf"/>
</dbReference>
<evidence type="ECO:0000256" key="6">
    <source>
        <dbReference type="PROSITE-ProRule" id="PRU00176"/>
    </source>
</evidence>
<name>A0AAE1HPG9_9NEOP</name>
<evidence type="ECO:0000256" key="2">
    <source>
        <dbReference type="ARBA" id="ARBA00021080"/>
    </source>
</evidence>
<evidence type="ECO:0000256" key="7">
    <source>
        <dbReference type="SAM" id="MobiDB-lite"/>
    </source>
</evidence>
<keyword evidence="4" id="KW-0539">Nucleus</keyword>
<dbReference type="PANTHER" id="PTHR13952:SF6">
    <property type="entry name" value="U11_U12 SMALL NUCLEAR RIBONUCLEOPROTEIN 35 KDA PROTEIN"/>
    <property type="match status" value="1"/>
</dbReference>
<proteinExistence type="predicted"/>
<dbReference type="EMBL" id="JAHWGI010001208">
    <property type="protein sequence ID" value="KAK3924923.1"/>
    <property type="molecule type" value="Genomic_DNA"/>
</dbReference>
<dbReference type="GO" id="GO:0071011">
    <property type="term" value="C:precatalytic spliceosome"/>
    <property type="evidence" value="ECO:0007669"/>
    <property type="project" value="TreeGrafter"/>
</dbReference>
<evidence type="ECO:0000256" key="4">
    <source>
        <dbReference type="ARBA" id="ARBA00023242"/>
    </source>
</evidence>
<evidence type="ECO:0000259" key="8">
    <source>
        <dbReference type="PROSITE" id="PS50102"/>
    </source>
</evidence>
<keyword evidence="10" id="KW-1185">Reference proteome</keyword>
<feature type="region of interest" description="Disordered" evidence="7">
    <location>
        <begin position="227"/>
        <end position="248"/>
    </location>
</feature>
<evidence type="ECO:0000313" key="10">
    <source>
        <dbReference type="Proteomes" id="UP001219518"/>
    </source>
</evidence>
<protein>
    <recommendedName>
        <fullName evidence="2">U11/U12 small nuclear ribonucleoprotein 35 kDa protein</fullName>
    </recommendedName>
    <alternativeName>
        <fullName evidence="5">U1 snRNP-binding protein homolog</fullName>
    </alternativeName>
</protein>
<dbReference type="GO" id="GO:0017069">
    <property type="term" value="F:snRNA binding"/>
    <property type="evidence" value="ECO:0007669"/>
    <property type="project" value="TreeGrafter"/>
</dbReference>
<dbReference type="SMART" id="SM00360">
    <property type="entry name" value="RRM"/>
    <property type="match status" value="1"/>
</dbReference>
<feature type="region of interest" description="Disordered" evidence="7">
    <location>
        <begin position="419"/>
        <end position="556"/>
    </location>
</feature>
<dbReference type="PROSITE" id="PS50102">
    <property type="entry name" value="RRM"/>
    <property type="match status" value="1"/>
</dbReference>
<reference evidence="9" key="1">
    <citation type="submission" date="2021-07" db="EMBL/GenBank/DDBJ databases">
        <authorList>
            <person name="Catto M.A."/>
            <person name="Jacobson A."/>
            <person name="Kennedy G."/>
            <person name="Labadie P."/>
            <person name="Hunt B.G."/>
            <person name="Srinivasan R."/>
        </authorList>
    </citation>
    <scope>NUCLEOTIDE SEQUENCE</scope>
    <source>
        <strain evidence="9">PL_HMW_Pooled</strain>
        <tissue evidence="9">Head</tissue>
    </source>
</reference>
<feature type="compositionally biased region" description="Basic residues" evidence="7">
    <location>
        <begin position="525"/>
        <end position="549"/>
    </location>
</feature>
<sequence length="556" mass="65437">MSSEYGPKGTLTGWSPYMKFYDPLKAGSIDGTDLIPHDNAVVRAMSAEYNPPDERTITSNPVLTLFVGRLNFKTSERQLKDEFSQYGLVKSCRLVRDIVTGMSRGYGFVEFRKESDAQRAWREAHGSIFHERQILVEWEFSRTMPGWIPRRLGGGLGGKKESGQLRFGGRDRPFKRPLILPAEPDSSSLSADHEHHSKFQDSCEDFRGKNSRDKYFRQDRPLFRKDYEMQSRSVSDDRREYKNNSDRKLAGDKSYKEFPYKKVYEDNRKYNYWSEGKPYNRTYHPEDRRNYKNDFYEDSYYEEGRQKYRHKAEGKSHQIHEDDERKNKRGGENSYSTSSSGKYERASLFKTSSRAESRIYKTKVDDRFSEHLDYKQISRGDLYEDYDDYSKYYENEEETNGRYSHKKFKDGGNCELDCHYSQKHSGNFDPSKYDREMCEEREEPIRKDLLFDQSSSKSKLSRNEEPVSSQATETNSKRKYRSSSVSSSSSCSRLSSKKKHKKKHKKRSKQTDSSDNEMSSETRHPSKHKKSKKKKKKKKNKSKKLKKARRSESETD</sequence>
<dbReference type="FunFam" id="3.30.70.330:FF:000132">
    <property type="entry name" value="Small nuclear ribonucleoprotein U11/U12 subunit 35"/>
    <property type="match status" value="1"/>
</dbReference>